<proteinExistence type="predicted"/>
<dbReference type="InterPro" id="IPR035959">
    <property type="entry name" value="RutC-like_sf"/>
</dbReference>
<protein>
    <submittedName>
        <fullName evidence="1">Enamine/imine deaminase</fullName>
        <ecNumber evidence="1">3.5.4.-</ecNumber>
    </submittedName>
</protein>
<evidence type="ECO:0000313" key="1">
    <source>
        <dbReference type="EMBL" id="QEH34580.1"/>
    </source>
</evidence>
<dbReference type="PANTHER" id="PTHR43857:SF1">
    <property type="entry name" value="YJGH FAMILY PROTEIN"/>
    <property type="match status" value="1"/>
</dbReference>
<reference evidence="1 2" key="1">
    <citation type="submission" date="2019-08" db="EMBL/GenBank/DDBJ databases">
        <title>Deep-cultivation of Planctomycetes and their phenomic and genomic characterization uncovers novel biology.</title>
        <authorList>
            <person name="Wiegand S."/>
            <person name="Jogler M."/>
            <person name="Boedeker C."/>
            <person name="Pinto D."/>
            <person name="Vollmers J."/>
            <person name="Rivas-Marin E."/>
            <person name="Kohn T."/>
            <person name="Peeters S.H."/>
            <person name="Heuer A."/>
            <person name="Rast P."/>
            <person name="Oberbeckmann S."/>
            <person name="Bunk B."/>
            <person name="Jeske O."/>
            <person name="Meyerdierks A."/>
            <person name="Storesund J.E."/>
            <person name="Kallscheuer N."/>
            <person name="Luecker S."/>
            <person name="Lage O.M."/>
            <person name="Pohl T."/>
            <person name="Merkel B.J."/>
            <person name="Hornburger P."/>
            <person name="Mueller R.-W."/>
            <person name="Bruemmer F."/>
            <person name="Labrenz M."/>
            <person name="Spormann A.M."/>
            <person name="Op den Camp H."/>
            <person name="Overmann J."/>
            <person name="Amann R."/>
            <person name="Jetten M.S.M."/>
            <person name="Mascher T."/>
            <person name="Medema M.H."/>
            <person name="Devos D.P."/>
            <person name="Kaster A.-K."/>
            <person name="Ovreas L."/>
            <person name="Rohde M."/>
            <person name="Galperin M.Y."/>
            <person name="Jogler C."/>
        </authorList>
    </citation>
    <scope>NUCLEOTIDE SEQUENCE [LARGE SCALE GENOMIC DNA]</scope>
    <source>
        <strain evidence="1 2">OJF2</strain>
    </source>
</reference>
<dbReference type="RefSeq" id="WP_148594483.1">
    <property type="nucleotide sequence ID" value="NZ_CP042997.1"/>
</dbReference>
<keyword evidence="1" id="KW-0378">Hydrolase</keyword>
<dbReference type="PANTHER" id="PTHR43857">
    <property type="entry name" value="BLR7761 PROTEIN"/>
    <property type="match status" value="1"/>
</dbReference>
<dbReference type="SUPFAM" id="SSF55298">
    <property type="entry name" value="YjgF-like"/>
    <property type="match status" value="1"/>
</dbReference>
<dbReference type="OrthoDB" id="9799840at2"/>
<sequence length="145" mass="15545">MTSNVKITVGERNGRRCASSGSAWEAAIGYSRAVRAGDHIAVTGTVGVEADGRFSPSIKGQTRRALDIVVAAIEALGGRTADVVRTRIFVTDISLWKDVGEVHGEVFAQVRPALTMVEVSRLIDDAAMIEIEADAIVRAEDREHV</sequence>
<gene>
    <name evidence="1" type="primary">yabJ</name>
    <name evidence="1" type="ORF">OJF2_31210</name>
</gene>
<organism evidence="1 2">
    <name type="scientific">Aquisphaera giovannonii</name>
    <dbReference type="NCBI Taxonomy" id="406548"/>
    <lineage>
        <taxon>Bacteria</taxon>
        <taxon>Pseudomonadati</taxon>
        <taxon>Planctomycetota</taxon>
        <taxon>Planctomycetia</taxon>
        <taxon>Isosphaerales</taxon>
        <taxon>Isosphaeraceae</taxon>
        <taxon>Aquisphaera</taxon>
    </lineage>
</organism>
<evidence type="ECO:0000313" key="2">
    <source>
        <dbReference type="Proteomes" id="UP000324233"/>
    </source>
</evidence>
<dbReference type="EC" id="3.5.4.-" evidence="1"/>
<accession>A0A5B9W3P7</accession>
<dbReference type="Proteomes" id="UP000324233">
    <property type="component" value="Chromosome"/>
</dbReference>
<dbReference type="EMBL" id="CP042997">
    <property type="protein sequence ID" value="QEH34580.1"/>
    <property type="molecule type" value="Genomic_DNA"/>
</dbReference>
<dbReference type="AlphaFoldDB" id="A0A5B9W3P7"/>
<dbReference type="Gene3D" id="3.30.1330.40">
    <property type="entry name" value="RutC-like"/>
    <property type="match status" value="1"/>
</dbReference>
<dbReference type="Pfam" id="PF01042">
    <property type="entry name" value="Ribonuc_L-PSP"/>
    <property type="match status" value="1"/>
</dbReference>
<name>A0A5B9W3P7_9BACT</name>
<dbReference type="CDD" id="cd06154">
    <property type="entry name" value="YjgF_YER057c_UK114_like_6"/>
    <property type="match status" value="1"/>
</dbReference>
<dbReference type="InterPro" id="IPR006175">
    <property type="entry name" value="YjgF/YER057c/UK114"/>
</dbReference>
<dbReference type="GO" id="GO:0016787">
    <property type="term" value="F:hydrolase activity"/>
    <property type="evidence" value="ECO:0007669"/>
    <property type="project" value="UniProtKB-KW"/>
</dbReference>
<keyword evidence="2" id="KW-1185">Reference proteome</keyword>
<dbReference type="KEGG" id="agv:OJF2_31210"/>